<comment type="caution">
    <text evidence="1">The sequence shown here is derived from an EMBL/GenBank/DDBJ whole genome shotgun (WGS) entry which is preliminary data.</text>
</comment>
<dbReference type="Proteomes" id="UP001140973">
    <property type="component" value="Unassembled WGS sequence"/>
</dbReference>
<sequence>MLKCIGLLKQGLLGGTDRIINDFECWLVENNYKVKFLNDGKEHYFQDVELIVLPTSELFWLWKNRRKINKNCKVMIWCMGHDALQAYFFNESNKNKFYNAVFSLLYRCFANSIFDKNALSYTDIVGENLDLNNLQKKLTNQSSNIFPIPIFIPEIPQSIIFNKNKQSNSFYWIGRVDRDFKVWSLIELLDELSLWVHEHNVKITFHIIGDGDGLHLIDKKKYSFEIIKLGNLQYREMENRIHQDASLIFAMGTSALEGAKFSIATVVVNPLRESEIKVTYRWVYDSIGCSLGEFKACFTYPEQKAESLDSILNTFINNTTACSSKSYEYSKIFNRIAVYKKILNDYQMRPYFNSIRSCLFIPYFSYRLKRTIKAMVGK</sequence>
<name>A0A9X4J0C9_9VIBR</name>
<dbReference type="RefSeq" id="WP_274673975.1">
    <property type="nucleotide sequence ID" value="NZ_JAKNAP010000022.1"/>
</dbReference>
<accession>A0A9X4J0C9</accession>
<protein>
    <recommendedName>
        <fullName evidence="3">Glycosyltransferase</fullName>
    </recommendedName>
</protein>
<evidence type="ECO:0000313" key="2">
    <source>
        <dbReference type="Proteomes" id="UP001140973"/>
    </source>
</evidence>
<reference evidence="1" key="1">
    <citation type="submission" date="2022-02" db="EMBL/GenBank/DDBJ databases">
        <title>Emergence and expansion in Europe of a Vibrio aestuarianus clonal complex pathogenic for oysters.</title>
        <authorList>
            <person name="Mesnil A."/>
            <person name="Travers M.-A."/>
        </authorList>
    </citation>
    <scope>NUCLEOTIDE SEQUENCE</scope>
    <source>
        <strain evidence="1">151-ITT-15-cp-1</strain>
    </source>
</reference>
<dbReference type="AlphaFoldDB" id="A0A9X4J0C9"/>
<organism evidence="1 2">
    <name type="scientific">Vibrio aestuarianus</name>
    <dbReference type="NCBI Taxonomy" id="28171"/>
    <lineage>
        <taxon>Bacteria</taxon>
        <taxon>Pseudomonadati</taxon>
        <taxon>Pseudomonadota</taxon>
        <taxon>Gammaproteobacteria</taxon>
        <taxon>Vibrionales</taxon>
        <taxon>Vibrionaceae</taxon>
        <taxon>Vibrio</taxon>
    </lineage>
</organism>
<evidence type="ECO:0000313" key="1">
    <source>
        <dbReference type="EMBL" id="MDE1357272.1"/>
    </source>
</evidence>
<proteinExistence type="predicted"/>
<gene>
    <name evidence="1" type="ORF">L9W73_08155</name>
</gene>
<dbReference type="EMBL" id="JAKNAP010000022">
    <property type="protein sequence ID" value="MDE1357272.1"/>
    <property type="molecule type" value="Genomic_DNA"/>
</dbReference>
<evidence type="ECO:0008006" key="3">
    <source>
        <dbReference type="Google" id="ProtNLM"/>
    </source>
</evidence>